<name>A0A1J5QDJ7_9ZZZZ</name>
<organism evidence="5">
    <name type="scientific">mine drainage metagenome</name>
    <dbReference type="NCBI Taxonomy" id="410659"/>
    <lineage>
        <taxon>unclassified sequences</taxon>
        <taxon>metagenomes</taxon>
        <taxon>ecological metagenomes</taxon>
    </lineage>
</organism>
<dbReference type="CDD" id="cd13565">
    <property type="entry name" value="PBP2_PstS"/>
    <property type="match status" value="1"/>
</dbReference>
<dbReference type="AlphaFoldDB" id="A0A1J5QDJ7"/>
<dbReference type="GO" id="GO:0035435">
    <property type="term" value="P:phosphate ion transmembrane transport"/>
    <property type="evidence" value="ECO:0007669"/>
    <property type="project" value="InterPro"/>
</dbReference>
<comment type="caution">
    <text evidence="5">The sequence shown here is derived from an EMBL/GenBank/DDBJ whole genome shotgun (WGS) entry which is preliminary data.</text>
</comment>
<dbReference type="GO" id="GO:0042301">
    <property type="term" value="F:phosphate ion binding"/>
    <property type="evidence" value="ECO:0007669"/>
    <property type="project" value="InterPro"/>
</dbReference>
<accession>A0A1J5QDJ7</accession>
<dbReference type="PANTHER" id="PTHR42996:SF1">
    <property type="entry name" value="PHOSPHATE-BINDING PROTEIN PSTS"/>
    <property type="match status" value="1"/>
</dbReference>
<keyword evidence="2" id="KW-0813">Transport</keyword>
<feature type="domain" description="PBP" evidence="4">
    <location>
        <begin position="52"/>
        <end position="344"/>
    </location>
</feature>
<dbReference type="InterPro" id="IPR050962">
    <property type="entry name" value="Phosphate-bind_PstS"/>
</dbReference>
<evidence type="ECO:0000259" key="4">
    <source>
        <dbReference type="Pfam" id="PF12849"/>
    </source>
</evidence>
<dbReference type="Gene3D" id="3.40.190.10">
    <property type="entry name" value="Periplasmic binding protein-like II"/>
    <property type="match status" value="2"/>
</dbReference>
<keyword evidence="3" id="KW-0592">Phosphate transport</keyword>
<evidence type="ECO:0000256" key="1">
    <source>
        <dbReference type="ARBA" id="ARBA00008725"/>
    </source>
</evidence>
<dbReference type="InterPro" id="IPR024370">
    <property type="entry name" value="PBP_domain"/>
</dbReference>
<sequence>MRRTRLLGTAAALTIGALSLAACGTNNNSTTGGAASAPATSGSSASAASFDCATGSLTASGSTAQSNAMSQWVKAYQQNCSGSTINYQGGGSGKGVTDFTAGTTDFAGSDFPLSATEMTAASARCGTGNQAIDLPMVPGPIAVGYNLPGVTALNLSADTIAKIFSGTIKTWDDAAIKADNPGVTLPSLGIQTFHRSDGSGTTFNFTRYLENDAPTAWTYKHDKTWTAPGGQGSKGTAGIAQGVKSTPGGIGYMELSFATQSSIPYAKVGNAQGKFVALTTANVVNFLSKATITGTGKDLALSFDYTNPDTNAYPAVLVTYEIVCQAGNKSTALPLIKSFMNYLAGSGQALLEPNDYVALPDNIKAKVQSAIAALA</sequence>
<dbReference type="PIRSF" id="PIRSF002756">
    <property type="entry name" value="PstS"/>
    <property type="match status" value="1"/>
</dbReference>
<dbReference type="PROSITE" id="PS51257">
    <property type="entry name" value="PROKAR_LIPOPROTEIN"/>
    <property type="match status" value="1"/>
</dbReference>
<comment type="similarity">
    <text evidence="1">Belongs to the PstS family.</text>
</comment>
<gene>
    <name evidence="5" type="primary">pstS3</name>
    <name evidence="5" type="ORF">GALL_365490</name>
</gene>
<dbReference type="Pfam" id="PF12849">
    <property type="entry name" value="PBP_like_2"/>
    <property type="match status" value="1"/>
</dbReference>
<dbReference type="SUPFAM" id="SSF53850">
    <property type="entry name" value="Periplasmic binding protein-like II"/>
    <property type="match status" value="1"/>
</dbReference>
<dbReference type="InterPro" id="IPR005673">
    <property type="entry name" value="ABC_phos-bd_PstS"/>
</dbReference>
<dbReference type="PANTHER" id="PTHR42996">
    <property type="entry name" value="PHOSPHATE-BINDING PROTEIN PSTS"/>
    <property type="match status" value="1"/>
</dbReference>
<dbReference type="NCBIfam" id="TIGR00975">
    <property type="entry name" value="3a0107s03"/>
    <property type="match status" value="1"/>
</dbReference>
<reference evidence="5" key="1">
    <citation type="submission" date="2016-10" db="EMBL/GenBank/DDBJ databases">
        <title>Sequence of Gallionella enrichment culture.</title>
        <authorList>
            <person name="Poehlein A."/>
            <person name="Muehling M."/>
            <person name="Daniel R."/>
        </authorList>
    </citation>
    <scope>NUCLEOTIDE SEQUENCE</scope>
</reference>
<dbReference type="EMBL" id="MLJW01000894">
    <property type="protein sequence ID" value="OIQ81678.1"/>
    <property type="molecule type" value="Genomic_DNA"/>
</dbReference>
<evidence type="ECO:0000256" key="2">
    <source>
        <dbReference type="ARBA" id="ARBA00022448"/>
    </source>
</evidence>
<protein>
    <submittedName>
        <fullName evidence="5">Phosphate-binding protein PstS 3</fullName>
    </submittedName>
</protein>
<proteinExistence type="inferred from homology"/>
<evidence type="ECO:0000256" key="3">
    <source>
        <dbReference type="ARBA" id="ARBA00022592"/>
    </source>
</evidence>
<dbReference type="GO" id="GO:0043190">
    <property type="term" value="C:ATP-binding cassette (ABC) transporter complex"/>
    <property type="evidence" value="ECO:0007669"/>
    <property type="project" value="InterPro"/>
</dbReference>
<evidence type="ECO:0000313" key="5">
    <source>
        <dbReference type="EMBL" id="OIQ81678.1"/>
    </source>
</evidence>